<feature type="region of interest" description="Disordered" evidence="1">
    <location>
        <begin position="211"/>
        <end position="310"/>
    </location>
</feature>
<feature type="compositionally biased region" description="Low complexity" evidence="1">
    <location>
        <begin position="218"/>
        <end position="227"/>
    </location>
</feature>
<feature type="region of interest" description="Disordered" evidence="1">
    <location>
        <begin position="96"/>
        <end position="159"/>
    </location>
</feature>
<organism evidence="3 4">
    <name type="scientific">Cytospora chrysosperma</name>
    <name type="common">Cytospora canker fungus</name>
    <name type="synonym">Sphaeria chrysosperma</name>
    <dbReference type="NCBI Taxonomy" id="252740"/>
    <lineage>
        <taxon>Eukaryota</taxon>
        <taxon>Fungi</taxon>
        <taxon>Dikarya</taxon>
        <taxon>Ascomycota</taxon>
        <taxon>Pezizomycotina</taxon>
        <taxon>Sordariomycetes</taxon>
        <taxon>Sordariomycetidae</taxon>
        <taxon>Diaporthales</taxon>
        <taxon>Cytosporaceae</taxon>
        <taxon>Cytospora</taxon>
    </lineage>
</organism>
<dbReference type="OrthoDB" id="4492972at2759"/>
<sequence length="310" mass="32573">MAILNPVYGLIVPFLFFVTIPLAILAGITTTLAFSVLMFRVALVYVDIAVNMVPQYVAGRPVYPLFRGYASASSTVTPAEPATSSTPASLLLPISGGNGSGSGHSSPTTSRQQAAAAAVVVRRHRRRRTSGASYNSIGSVTPTEDHGGGNGIGGGGSKRGSVVMMLPPSVGIDRDFEGVGGWRLDGKGAADDEDAWTHINSRLSLPLDHHWRHHHRSPSGAGTATPGGNNGGEYLMMRSPSGPGLGFGPDERSPEHGTKRGRERREKDGSTRSSGGRTPTKMLPPLTTMDGADGSYFPRVASPRAEREVC</sequence>
<proteinExistence type="predicted"/>
<feature type="transmembrane region" description="Helical" evidence="2">
    <location>
        <begin position="7"/>
        <end position="26"/>
    </location>
</feature>
<protein>
    <submittedName>
        <fullName evidence="3">Uncharacterized protein</fullName>
    </submittedName>
</protein>
<feature type="compositionally biased region" description="Polar residues" evidence="1">
    <location>
        <begin position="130"/>
        <end position="142"/>
    </location>
</feature>
<feature type="compositionally biased region" description="Low complexity" evidence="1">
    <location>
        <begin position="278"/>
        <end position="289"/>
    </location>
</feature>
<dbReference type="AlphaFoldDB" id="A0A423WQ88"/>
<gene>
    <name evidence="3" type="ORF">VSDG_00165</name>
</gene>
<comment type="caution">
    <text evidence="3">The sequence shown here is derived from an EMBL/GenBank/DDBJ whole genome shotgun (WGS) entry which is preliminary data.</text>
</comment>
<evidence type="ECO:0000256" key="2">
    <source>
        <dbReference type="SAM" id="Phobius"/>
    </source>
</evidence>
<accession>A0A423WQ88</accession>
<evidence type="ECO:0000256" key="1">
    <source>
        <dbReference type="SAM" id="MobiDB-lite"/>
    </source>
</evidence>
<keyword evidence="4" id="KW-1185">Reference proteome</keyword>
<keyword evidence="2" id="KW-1133">Transmembrane helix</keyword>
<dbReference type="EMBL" id="LJZO01000001">
    <property type="protein sequence ID" value="ROW05593.1"/>
    <property type="molecule type" value="Genomic_DNA"/>
</dbReference>
<name>A0A423WQ88_CYTCH</name>
<evidence type="ECO:0000313" key="3">
    <source>
        <dbReference type="EMBL" id="ROW05593.1"/>
    </source>
</evidence>
<feature type="compositionally biased region" description="Low complexity" evidence="1">
    <location>
        <begin position="103"/>
        <end position="120"/>
    </location>
</feature>
<reference evidence="3 4" key="1">
    <citation type="submission" date="2015-09" db="EMBL/GenBank/DDBJ databases">
        <title>Host preference determinants of Valsa canker pathogens revealed by comparative genomics.</title>
        <authorList>
            <person name="Yin Z."/>
            <person name="Huang L."/>
        </authorList>
    </citation>
    <scope>NUCLEOTIDE SEQUENCE [LARGE SCALE GENOMIC DNA]</scope>
    <source>
        <strain evidence="3 4">YSFL</strain>
    </source>
</reference>
<dbReference type="Proteomes" id="UP000284375">
    <property type="component" value="Unassembled WGS sequence"/>
</dbReference>
<keyword evidence="2" id="KW-0472">Membrane</keyword>
<feature type="compositionally biased region" description="Gly residues" evidence="1">
    <location>
        <begin position="148"/>
        <end position="158"/>
    </location>
</feature>
<evidence type="ECO:0000313" key="4">
    <source>
        <dbReference type="Proteomes" id="UP000284375"/>
    </source>
</evidence>
<keyword evidence="2" id="KW-0812">Transmembrane</keyword>
<feature type="compositionally biased region" description="Basic and acidic residues" evidence="1">
    <location>
        <begin position="249"/>
        <end position="270"/>
    </location>
</feature>